<dbReference type="Proteomes" id="UP001224674">
    <property type="component" value="Chromosome"/>
</dbReference>
<sequence>MSASIVTFQDYLDLIADTEHQGKFAALVRFTEAMHAGLTVEIKWNTPMLTLGGTFIIAYSVAKTHIAVGPELVILEQFRARVSQAGYQSTKSQFTIPWDAEVNWSLLREMVEQTIMLKKGSKTFWYAG</sequence>
<dbReference type="AlphaFoldDB" id="A0AAJ6AGQ3"/>
<accession>A0AAJ6AGQ3</accession>
<dbReference type="Pfam" id="PF08818">
    <property type="entry name" value="DUF1801"/>
    <property type="match status" value="1"/>
</dbReference>
<dbReference type="RefSeq" id="WP_110110250.1">
    <property type="nucleotide sequence ID" value="NZ_CP122565.1"/>
</dbReference>
<keyword evidence="3" id="KW-1185">Reference proteome</keyword>
<dbReference type="InterPro" id="IPR014922">
    <property type="entry name" value="YdhG-like"/>
</dbReference>
<evidence type="ECO:0000313" key="2">
    <source>
        <dbReference type="EMBL" id="WGH93078.1"/>
    </source>
</evidence>
<feature type="domain" description="YdhG-like" evidence="1">
    <location>
        <begin position="25"/>
        <end position="115"/>
    </location>
</feature>
<reference evidence="2 3" key="1">
    <citation type="submission" date="2023-03" db="EMBL/GenBank/DDBJ databases">
        <title>Complete genome sequences of several Auritidibacter ignavus strains isolated from ear infections.</title>
        <authorList>
            <person name="Baehr T."/>
            <person name="Baumhoegger A.M."/>
        </authorList>
    </citation>
    <scope>NUCLEOTIDE SEQUENCE [LARGE SCALE GENOMIC DNA]</scope>
    <source>
        <strain evidence="2 3">BABAE-6</strain>
    </source>
</reference>
<dbReference type="SUPFAM" id="SSF159888">
    <property type="entry name" value="YdhG-like"/>
    <property type="match status" value="1"/>
</dbReference>
<evidence type="ECO:0000313" key="3">
    <source>
        <dbReference type="Proteomes" id="UP001224674"/>
    </source>
</evidence>
<gene>
    <name evidence="2" type="ORF">QDX21_12430</name>
</gene>
<dbReference type="EMBL" id="CP122566">
    <property type="protein sequence ID" value="WGH93078.1"/>
    <property type="molecule type" value="Genomic_DNA"/>
</dbReference>
<dbReference type="Gene3D" id="3.90.1150.200">
    <property type="match status" value="1"/>
</dbReference>
<organism evidence="2 3">
    <name type="scientific">Auritidibacter ignavus</name>
    <dbReference type="NCBI Taxonomy" id="678932"/>
    <lineage>
        <taxon>Bacteria</taxon>
        <taxon>Bacillati</taxon>
        <taxon>Actinomycetota</taxon>
        <taxon>Actinomycetes</taxon>
        <taxon>Micrococcales</taxon>
        <taxon>Micrococcaceae</taxon>
        <taxon>Auritidibacter</taxon>
    </lineage>
</organism>
<protein>
    <submittedName>
        <fullName evidence="2">DUF1801 domain-containing protein</fullName>
    </submittedName>
</protein>
<proteinExistence type="predicted"/>
<name>A0AAJ6AGQ3_9MICC</name>
<evidence type="ECO:0000259" key="1">
    <source>
        <dbReference type="Pfam" id="PF08818"/>
    </source>
</evidence>